<gene>
    <name evidence="3" type="ORF">KEM10_18895</name>
</gene>
<evidence type="ECO:0000313" key="3">
    <source>
        <dbReference type="EMBL" id="MBS2100360.1"/>
    </source>
</evidence>
<evidence type="ECO:0000259" key="2">
    <source>
        <dbReference type="Pfam" id="PF17415"/>
    </source>
</evidence>
<dbReference type="Gene3D" id="2.40.50.500">
    <property type="entry name" value="NigD-like N-terminal OB domain"/>
    <property type="match status" value="1"/>
</dbReference>
<dbReference type="Pfam" id="PF17415">
    <property type="entry name" value="NigD_C"/>
    <property type="match status" value="1"/>
</dbReference>
<evidence type="ECO:0000313" key="4">
    <source>
        <dbReference type="Proteomes" id="UP000708576"/>
    </source>
</evidence>
<dbReference type="InterPro" id="IPR038179">
    <property type="entry name" value="NigD-like_N_sf"/>
</dbReference>
<keyword evidence="4" id="KW-1185">Reference proteome</keyword>
<dbReference type="Proteomes" id="UP000708576">
    <property type="component" value="Unassembled WGS sequence"/>
</dbReference>
<evidence type="ECO:0000259" key="1">
    <source>
        <dbReference type="Pfam" id="PF12667"/>
    </source>
</evidence>
<dbReference type="InterPro" id="IPR038143">
    <property type="entry name" value="NigD-like_C_dom_sf"/>
</dbReference>
<dbReference type="EMBL" id="JAGUCO010000021">
    <property type="protein sequence ID" value="MBS2100360.1"/>
    <property type="molecule type" value="Genomic_DNA"/>
</dbReference>
<organism evidence="3 4">
    <name type="scientific">Carboxylicivirga linearis</name>
    <dbReference type="NCBI Taxonomy" id="1628157"/>
    <lineage>
        <taxon>Bacteria</taxon>
        <taxon>Pseudomonadati</taxon>
        <taxon>Bacteroidota</taxon>
        <taxon>Bacteroidia</taxon>
        <taxon>Marinilabiliales</taxon>
        <taxon>Marinilabiliaceae</taxon>
        <taxon>Carboxylicivirga</taxon>
    </lineage>
</organism>
<dbReference type="InterPro" id="IPR024299">
    <property type="entry name" value="NigD-like_OB_dom"/>
</dbReference>
<name>A0ABS5JZL3_9BACT</name>
<feature type="domain" description="NigD-like N-terminal OB" evidence="1">
    <location>
        <begin position="37"/>
        <end position="99"/>
    </location>
</feature>
<protein>
    <submittedName>
        <fullName evidence="3">NigD-like N-terminal domain-containing protein</fullName>
    </submittedName>
</protein>
<proteinExistence type="predicted"/>
<feature type="domain" description="NigD-like C-terminal" evidence="2">
    <location>
        <begin position="114"/>
        <end position="222"/>
    </location>
</feature>
<dbReference type="Pfam" id="PF12667">
    <property type="entry name" value="NigD_N"/>
    <property type="match status" value="1"/>
</dbReference>
<dbReference type="Gene3D" id="2.60.40.2370">
    <property type="entry name" value="NigD-like, C-terminal beta sandwich domain"/>
    <property type="match status" value="1"/>
</dbReference>
<dbReference type="RefSeq" id="WP_212218039.1">
    <property type="nucleotide sequence ID" value="NZ_JAGUCO010000021.1"/>
</dbReference>
<accession>A0ABS5JZL3</accession>
<comment type="caution">
    <text evidence="3">The sequence shown here is derived from an EMBL/GenBank/DDBJ whole genome shotgun (WGS) entry which is preliminary data.</text>
</comment>
<reference evidence="3 4" key="1">
    <citation type="journal article" date="2015" name="Int. J. Syst. Evol. Microbiol.">
        <title>Carboxylicivirga linearis sp. nov., isolated from a sea cucumber culture pond.</title>
        <authorList>
            <person name="Wang F.Q."/>
            <person name="Zhou Y.X."/>
            <person name="Lin X.Z."/>
            <person name="Chen G.J."/>
            <person name="Du Z.J."/>
        </authorList>
    </citation>
    <scope>NUCLEOTIDE SEQUENCE [LARGE SCALE GENOMIC DNA]</scope>
    <source>
        <strain evidence="3 4">FB218</strain>
    </source>
</reference>
<sequence>MEESEMGKVRLLWLVAVLGILMVACYKESETTGVSIATIIKTDDHFYLKSDKGNNLYPETSYIDASRLEDSMRVVAYYTLLGEKETESFYDYSINLTGLNEILTKPFFTFTSETTEEVKDSIGYDAVRVHSAWFTDQYLNLEFEYPGGGYTVHYINLVMDEENLTNDEGAIILELKHNANNDPYYRSLYSLAAFDLTQLIPENNEAVDILLRWMDKDEKYYEKEMTFEPIQKQPMSGASGDREYNTSIE</sequence>
<dbReference type="InterPro" id="IPR035376">
    <property type="entry name" value="NigD_C"/>
</dbReference>